<accession>V4AL29</accession>
<name>V4AL29_LOTGI</name>
<dbReference type="EC" id="2.1.1.362" evidence="3"/>
<dbReference type="InterPro" id="IPR044426">
    <property type="entry name" value="Suv4-20_SET"/>
</dbReference>
<feature type="domain" description="SET" evidence="13">
    <location>
        <begin position="115"/>
        <end position="226"/>
    </location>
</feature>
<dbReference type="FunFam" id="2.170.270.10:FF:000006">
    <property type="entry name" value="Histone-lysine N-methyltransferase"/>
    <property type="match status" value="1"/>
</dbReference>
<dbReference type="AlphaFoldDB" id="V4AL29"/>
<evidence type="ECO:0000256" key="8">
    <source>
        <dbReference type="ARBA" id="ARBA00022691"/>
    </source>
</evidence>
<dbReference type="InterPro" id="IPR025790">
    <property type="entry name" value="Suv4-20_animal"/>
</dbReference>
<dbReference type="GO" id="GO:0032259">
    <property type="term" value="P:methylation"/>
    <property type="evidence" value="ECO:0007669"/>
    <property type="project" value="UniProtKB-KW"/>
</dbReference>
<dbReference type="EMBL" id="KB201656">
    <property type="protein sequence ID" value="ESO95440.1"/>
    <property type="molecule type" value="Genomic_DNA"/>
</dbReference>
<proteinExistence type="predicted"/>
<dbReference type="CDD" id="cd19186">
    <property type="entry name" value="SET_Suv4-20"/>
    <property type="match status" value="1"/>
</dbReference>
<evidence type="ECO:0000256" key="2">
    <source>
        <dbReference type="ARBA" id="ARBA00004286"/>
    </source>
</evidence>
<evidence type="ECO:0000313" key="15">
    <source>
        <dbReference type="Proteomes" id="UP000030746"/>
    </source>
</evidence>
<dbReference type="OMA" id="QGEEITC"/>
<dbReference type="GO" id="GO:0140941">
    <property type="term" value="F:histone H4K20me methyltransferase activity"/>
    <property type="evidence" value="ECO:0007669"/>
    <property type="project" value="UniProtKB-EC"/>
</dbReference>
<reference evidence="14 15" key="1">
    <citation type="journal article" date="2013" name="Nature">
        <title>Insights into bilaterian evolution from three spiralian genomes.</title>
        <authorList>
            <person name="Simakov O."/>
            <person name="Marletaz F."/>
            <person name="Cho S.J."/>
            <person name="Edsinger-Gonzales E."/>
            <person name="Havlak P."/>
            <person name="Hellsten U."/>
            <person name="Kuo D.H."/>
            <person name="Larsson T."/>
            <person name="Lv J."/>
            <person name="Arendt D."/>
            <person name="Savage R."/>
            <person name="Osoegawa K."/>
            <person name="de Jong P."/>
            <person name="Grimwood J."/>
            <person name="Chapman J.A."/>
            <person name="Shapiro H."/>
            <person name="Aerts A."/>
            <person name="Otillar R.P."/>
            <person name="Terry A.Y."/>
            <person name="Boore J.L."/>
            <person name="Grigoriev I.V."/>
            <person name="Lindberg D.R."/>
            <person name="Seaver E.C."/>
            <person name="Weisblat D.A."/>
            <person name="Putnam N.H."/>
            <person name="Rokhsar D.S."/>
        </authorList>
    </citation>
    <scope>NUCLEOTIDE SEQUENCE [LARGE SCALE GENOMIC DNA]</scope>
</reference>
<dbReference type="SMART" id="SM00317">
    <property type="entry name" value="SET"/>
    <property type="match status" value="1"/>
</dbReference>
<dbReference type="GeneID" id="20231400"/>
<evidence type="ECO:0000259" key="13">
    <source>
        <dbReference type="PROSITE" id="PS50280"/>
    </source>
</evidence>
<dbReference type="Gene3D" id="1.10.10.1700">
    <property type="entry name" value="Histone-lysine N-methyltransferase"/>
    <property type="match status" value="1"/>
</dbReference>
<dbReference type="STRING" id="225164.V4AL29"/>
<keyword evidence="10" id="KW-0805">Transcription regulation</keyword>
<evidence type="ECO:0000256" key="5">
    <source>
        <dbReference type="ARBA" id="ARBA00022491"/>
    </source>
</evidence>
<dbReference type="Gene3D" id="2.170.270.10">
    <property type="entry name" value="SET domain"/>
    <property type="match status" value="1"/>
</dbReference>
<dbReference type="InterPro" id="IPR039977">
    <property type="entry name" value="Suv4-20/Set9"/>
</dbReference>
<dbReference type="SUPFAM" id="SSF82199">
    <property type="entry name" value="SET domain"/>
    <property type="match status" value="1"/>
</dbReference>
<keyword evidence="12" id="KW-0539">Nucleus</keyword>
<organism evidence="14 15">
    <name type="scientific">Lottia gigantea</name>
    <name type="common">Giant owl limpet</name>
    <dbReference type="NCBI Taxonomy" id="225164"/>
    <lineage>
        <taxon>Eukaryota</taxon>
        <taxon>Metazoa</taxon>
        <taxon>Spiralia</taxon>
        <taxon>Lophotrochozoa</taxon>
        <taxon>Mollusca</taxon>
        <taxon>Gastropoda</taxon>
        <taxon>Patellogastropoda</taxon>
        <taxon>Lottioidea</taxon>
        <taxon>Lottiidae</taxon>
        <taxon>Lottia</taxon>
    </lineage>
</organism>
<dbReference type="PROSITE" id="PS51570">
    <property type="entry name" value="SAM_MT43_SUVAR420_2"/>
    <property type="match status" value="1"/>
</dbReference>
<dbReference type="InterPro" id="IPR041938">
    <property type="entry name" value="Hist-Lys_N-MTase_N"/>
</dbReference>
<dbReference type="PROSITE" id="PS50280">
    <property type="entry name" value="SET"/>
    <property type="match status" value="1"/>
</dbReference>
<keyword evidence="11" id="KW-0804">Transcription</keyword>
<keyword evidence="4" id="KW-0158">Chromosome</keyword>
<dbReference type="InterPro" id="IPR001214">
    <property type="entry name" value="SET_dom"/>
</dbReference>
<evidence type="ECO:0000256" key="10">
    <source>
        <dbReference type="ARBA" id="ARBA00023015"/>
    </source>
</evidence>
<evidence type="ECO:0000256" key="12">
    <source>
        <dbReference type="ARBA" id="ARBA00023242"/>
    </source>
</evidence>
<comment type="subcellular location">
    <subcellularLocation>
        <location evidence="2">Chromosome</location>
    </subcellularLocation>
    <subcellularLocation>
        <location evidence="1">Nucleus</location>
    </subcellularLocation>
</comment>
<keyword evidence="6" id="KW-0489">Methyltransferase</keyword>
<dbReference type="RefSeq" id="XP_009053948.1">
    <property type="nucleotide sequence ID" value="XM_009055700.1"/>
</dbReference>
<dbReference type="Proteomes" id="UP000030746">
    <property type="component" value="Unassembled WGS sequence"/>
</dbReference>
<dbReference type="PANTHER" id="PTHR12977">
    <property type="entry name" value="SUPPRESSOR OF VARIEGATION 4-20-RELATED"/>
    <property type="match status" value="1"/>
</dbReference>
<keyword evidence="9" id="KW-0156">Chromatin regulator</keyword>
<keyword evidence="5" id="KW-0678">Repressor</keyword>
<keyword evidence="7" id="KW-0808">Transferase</keyword>
<sequence length="313" mass="36242">MSYSSRYTPSTGMTCKELSENDDLATSLVLDPYLGFQTHKMNVRHRPLKSKRELKGVVEEFIKTQSYEKCFKSLMSVECCRSSYIIKSKSQQQTFKEHVFRYFRMFDKRAGFRLMPCHRYSSEGQVGGKICTTKQWKRNDKIPMLVGCIAELTPAEEATYLRPGKNDFSVMFSCRKNCAQLWLGPAAFINHDCRPNCKFVSTGRDTACVKALRDIEEGEEITCLYGEDFFGDKNSYCECETCERRQMGAYEPKNKQQLIIDPEEDKGYKLRDTDDRLNRIKTQPELKQPNINGFITSANGRLLADQDYSFRNM</sequence>
<protein>
    <recommendedName>
        <fullName evidence="3">[histone H4]-N-methyl-L-lysine(20) N-methyltransferase</fullName>
        <ecNumber evidence="3">2.1.1.362</ecNumber>
    </recommendedName>
</protein>
<dbReference type="Pfam" id="PF00856">
    <property type="entry name" value="SET"/>
    <property type="match status" value="1"/>
</dbReference>
<dbReference type="OrthoDB" id="6627536at2759"/>
<dbReference type="PANTHER" id="PTHR12977:SF4">
    <property type="entry name" value="HISTONE-LYSINE N-METHYLTRANSFERASE KMT5B"/>
    <property type="match status" value="1"/>
</dbReference>
<keyword evidence="8" id="KW-0949">S-adenosyl-L-methionine</keyword>
<dbReference type="KEGG" id="lgi:LOTGIDRAFT_116803"/>
<evidence type="ECO:0000313" key="14">
    <source>
        <dbReference type="EMBL" id="ESO95440.1"/>
    </source>
</evidence>
<dbReference type="HOGENOM" id="CLU_040002_1_1_1"/>
<evidence type="ECO:0000256" key="6">
    <source>
        <dbReference type="ARBA" id="ARBA00022603"/>
    </source>
</evidence>
<dbReference type="GO" id="GO:0005634">
    <property type="term" value="C:nucleus"/>
    <property type="evidence" value="ECO:0007669"/>
    <property type="project" value="UniProtKB-SubCell"/>
</dbReference>
<dbReference type="InterPro" id="IPR046341">
    <property type="entry name" value="SET_dom_sf"/>
</dbReference>
<evidence type="ECO:0000256" key="3">
    <source>
        <dbReference type="ARBA" id="ARBA00012188"/>
    </source>
</evidence>
<evidence type="ECO:0000256" key="9">
    <source>
        <dbReference type="ARBA" id="ARBA00022853"/>
    </source>
</evidence>
<dbReference type="FunFam" id="1.10.10.1700:FF:000001">
    <property type="entry name" value="Histone-lysine N-methyltransferase"/>
    <property type="match status" value="1"/>
</dbReference>
<dbReference type="GO" id="GO:0005694">
    <property type="term" value="C:chromosome"/>
    <property type="evidence" value="ECO:0007669"/>
    <property type="project" value="UniProtKB-SubCell"/>
</dbReference>
<evidence type="ECO:0000256" key="7">
    <source>
        <dbReference type="ARBA" id="ARBA00022679"/>
    </source>
</evidence>
<keyword evidence="15" id="KW-1185">Reference proteome</keyword>
<evidence type="ECO:0000256" key="4">
    <source>
        <dbReference type="ARBA" id="ARBA00022454"/>
    </source>
</evidence>
<evidence type="ECO:0000256" key="11">
    <source>
        <dbReference type="ARBA" id="ARBA00023163"/>
    </source>
</evidence>
<gene>
    <name evidence="14" type="ORF">LOTGIDRAFT_116803</name>
</gene>
<dbReference type="CTD" id="20231400"/>
<evidence type="ECO:0000256" key="1">
    <source>
        <dbReference type="ARBA" id="ARBA00004123"/>
    </source>
</evidence>